<dbReference type="AlphaFoldDB" id="K0SRF3"/>
<protein>
    <submittedName>
        <fullName evidence="1">Uncharacterized protein</fullName>
    </submittedName>
</protein>
<sequence length="96" mass="10150">MACACGGGVVEGGGAPRHRLAGERAFIAKRRLKELEGKPTRSPAALRIGLAALPALWSEDEELKKKECEVEVRCVATVSAAASSSDMPDLFLRDAV</sequence>
<gene>
    <name evidence="1" type="ORF">THAOC_11384</name>
</gene>
<dbReference type="Proteomes" id="UP000266841">
    <property type="component" value="Unassembled WGS sequence"/>
</dbReference>
<dbReference type="EMBL" id="AGNL01012929">
    <property type="protein sequence ID" value="EJK67564.1"/>
    <property type="molecule type" value="Genomic_DNA"/>
</dbReference>
<reference evidence="1 2" key="1">
    <citation type="journal article" date="2012" name="Genome Biol.">
        <title>Genome and low-iron response of an oceanic diatom adapted to chronic iron limitation.</title>
        <authorList>
            <person name="Lommer M."/>
            <person name="Specht M."/>
            <person name="Roy A.S."/>
            <person name="Kraemer L."/>
            <person name="Andreson R."/>
            <person name="Gutowska M.A."/>
            <person name="Wolf J."/>
            <person name="Bergner S.V."/>
            <person name="Schilhabel M.B."/>
            <person name="Klostermeier U.C."/>
            <person name="Beiko R.G."/>
            <person name="Rosenstiel P."/>
            <person name="Hippler M."/>
            <person name="Laroche J."/>
        </authorList>
    </citation>
    <scope>NUCLEOTIDE SEQUENCE [LARGE SCALE GENOMIC DNA]</scope>
    <source>
        <strain evidence="1 2">CCMP1005</strain>
    </source>
</reference>
<accession>K0SRF3</accession>
<name>K0SRF3_THAOC</name>
<comment type="caution">
    <text evidence="1">The sequence shown here is derived from an EMBL/GenBank/DDBJ whole genome shotgun (WGS) entry which is preliminary data.</text>
</comment>
<proteinExistence type="predicted"/>
<evidence type="ECO:0000313" key="2">
    <source>
        <dbReference type="Proteomes" id="UP000266841"/>
    </source>
</evidence>
<evidence type="ECO:0000313" key="1">
    <source>
        <dbReference type="EMBL" id="EJK67564.1"/>
    </source>
</evidence>
<keyword evidence="2" id="KW-1185">Reference proteome</keyword>
<organism evidence="1 2">
    <name type="scientific">Thalassiosira oceanica</name>
    <name type="common">Marine diatom</name>
    <dbReference type="NCBI Taxonomy" id="159749"/>
    <lineage>
        <taxon>Eukaryota</taxon>
        <taxon>Sar</taxon>
        <taxon>Stramenopiles</taxon>
        <taxon>Ochrophyta</taxon>
        <taxon>Bacillariophyta</taxon>
        <taxon>Coscinodiscophyceae</taxon>
        <taxon>Thalassiosirophycidae</taxon>
        <taxon>Thalassiosirales</taxon>
        <taxon>Thalassiosiraceae</taxon>
        <taxon>Thalassiosira</taxon>
    </lineage>
</organism>